<dbReference type="RefSeq" id="XP_013872517.1">
    <property type="nucleotide sequence ID" value="XM_014017063.1"/>
</dbReference>
<feature type="compositionally biased region" description="Low complexity" evidence="8">
    <location>
        <begin position="401"/>
        <end position="418"/>
    </location>
</feature>
<dbReference type="GeneID" id="106523582"/>
<name>A0A2I4BXQ6_AUSLI</name>
<feature type="compositionally biased region" description="Polar residues" evidence="8">
    <location>
        <begin position="519"/>
        <end position="532"/>
    </location>
</feature>
<dbReference type="Pfam" id="PF12874">
    <property type="entry name" value="zf-met"/>
    <property type="match status" value="4"/>
</dbReference>
<dbReference type="InterPro" id="IPR013087">
    <property type="entry name" value="Znf_C2H2_type"/>
</dbReference>
<dbReference type="PROSITE" id="PS50171">
    <property type="entry name" value="ZF_MATRIN"/>
    <property type="match status" value="1"/>
</dbReference>
<sequence length="568" mass="64818">MADLNVCPMLTAGSNAHNSINVSPNTASGADKVINSLTDNSQVKGAKSDEDFLKGLLSDAYCHVCSSQLMSESHRLAHYEGKKHAQKVKVFLEAARAETTTGAKHTMLSDKNRFCELCNMVFSSNVVAKSHYEGKVHAKNLRKQSQPSDKNSQVQDHRNTVQKPVQEENKELQLDPAPAPASCDTEVDLKDPNKYCPLCAASFNNSQMALQHYNGRKHHRNQSRQALLKQLGDDVQQATSFMCHICGVKLGSVEIYQAHLQGNKHQTRKKKISDLCKSQPKVYSTFADELADYIEVQKARGVTPRTNLILPQEGKQKDNEEDREVEQEELIKRNWQESSQYTLNPVNHHHSHHHPGFGTEHPLYLGPVGHSQSSNYTCPLFSSFPQFSSHPPTREQHRRLSVSPPYSTSSYSSYSSHTSESDEEKHRPRGKRRIKRLKRDGGGDEETETKGRRRKRRRRERDSEEKEREPSLESEEEEQKKTLKSHRCKENESQTGKEKTERETLEPEHMMGNREETRLNTQTDMNTDQSGNDKPVKSKPKKEKKRSKEKADTRTEEEKLWDDSILGW</sequence>
<evidence type="ECO:0000256" key="3">
    <source>
        <dbReference type="ARBA" id="ARBA00022771"/>
    </source>
</evidence>
<dbReference type="InterPro" id="IPR003604">
    <property type="entry name" value="Matrin/U1-like-C_Znf_C2H2"/>
</dbReference>
<dbReference type="OrthoDB" id="1925236at2759"/>
<evidence type="ECO:0000256" key="8">
    <source>
        <dbReference type="SAM" id="MobiDB-lite"/>
    </source>
</evidence>
<feature type="compositionally biased region" description="Basic and acidic residues" evidence="8">
    <location>
        <begin position="155"/>
        <end position="173"/>
    </location>
</feature>
<evidence type="ECO:0000313" key="10">
    <source>
        <dbReference type="Proteomes" id="UP000192220"/>
    </source>
</evidence>
<dbReference type="GO" id="GO:0008270">
    <property type="term" value="F:zinc ion binding"/>
    <property type="evidence" value="ECO:0007669"/>
    <property type="project" value="UniProtKB-KW"/>
</dbReference>
<proteinExistence type="predicted"/>
<keyword evidence="2" id="KW-0479">Metal-binding</keyword>
<dbReference type="PANTHER" id="PTHR46742">
    <property type="entry name" value="LYSINE-RICH COILED-COIL PROTEIN 1"/>
    <property type="match status" value="1"/>
</dbReference>
<evidence type="ECO:0000256" key="1">
    <source>
        <dbReference type="ARBA" id="ARBA00004123"/>
    </source>
</evidence>
<dbReference type="AlphaFoldDB" id="A0A2I4BXQ6"/>
<dbReference type="GO" id="GO:0005634">
    <property type="term" value="C:nucleus"/>
    <property type="evidence" value="ECO:0007669"/>
    <property type="project" value="UniProtKB-SubCell"/>
</dbReference>
<keyword evidence="10" id="KW-1185">Reference proteome</keyword>
<dbReference type="SMART" id="SM00355">
    <property type="entry name" value="ZnF_C2H2"/>
    <property type="match status" value="4"/>
</dbReference>
<keyword evidence="6" id="KW-0539">Nucleus</keyword>
<evidence type="ECO:0000256" key="7">
    <source>
        <dbReference type="ARBA" id="ARBA00040329"/>
    </source>
</evidence>
<dbReference type="Proteomes" id="UP000192220">
    <property type="component" value="Unplaced"/>
</dbReference>
<evidence type="ECO:0000256" key="4">
    <source>
        <dbReference type="ARBA" id="ARBA00022833"/>
    </source>
</evidence>
<dbReference type="PROSITE" id="PS00028">
    <property type="entry name" value="ZINC_FINGER_C2H2_1"/>
    <property type="match status" value="3"/>
</dbReference>
<dbReference type="InParanoid" id="A0A2I4BXQ6"/>
<dbReference type="PANTHER" id="PTHR46742:SF3">
    <property type="entry name" value="LYSINE-RICH COILED-COIL PROTEIN 1"/>
    <property type="match status" value="1"/>
</dbReference>
<dbReference type="CTD" id="84460"/>
<dbReference type="Gene3D" id="3.30.160.60">
    <property type="entry name" value="Classic Zinc Finger"/>
    <property type="match status" value="4"/>
</dbReference>
<reference evidence="11" key="1">
    <citation type="submission" date="2025-08" db="UniProtKB">
        <authorList>
            <consortium name="RefSeq"/>
        </authorList>
    </citation>
    <scope>IDENTIFICATION</scope>
    <source>
        <strain evidence="11">Quisiro</strain>
        <tissue evidence="11">Liver</tissue>
    </source>
</reference>
<evidence type="ECO:0000259" key="9">
    <source>
        <dbReference type="PROSITE" id="PS50171"/>
    </source>
</evidence>
<dbReference type="InterPro" id="IPR000690">
    <property type="entry name" value="Matrin/U1-C_Znf_C2H2"/>
</dbReference>
<comment type="subcellular location">
    <subcellularLocation>
        <location evidence="1">Nucleus</location>
    </subcellularLocation>
</comment>
<evidence type="ECO:0000256" key="5">
    <source>
        <dbReference type="ARBA" id="ARBA00023054"/>
    </source>
</evidence>
<feature type="region of interest" description="Disordered" evidence="8">
    <location>
        <begin position="307"/>
        <end position="328"/>
    </location>
</feature>
<dbReference type="KEGG" id="alim:106523582"/>
<feature type="compositionally biased region" description="Polar residues" evidence="8">
    <location>
        <begin position="143"/>
        <end position="154"/>
    </location>
</feature>
<feature type="compositionally biased region" description="Basic and acidic residues" evidence="8">
    <location>
        <begin position="549"/>
        <end position="562"/>
    </location>
</feature>
<protein>
    <recommendedName>
        <fullName evidence="7">Lysine-rich coiled-coil protein 1</fullName>
    </recommendedName>
</protein>
<organism evidence="10 11">
    <name type="scientific">Austrofundulus limnaeus</name>
    <name type="common">Annual killifish</name>
    <dbReference type="NCBI Taxonomy" id="52670"/>
    <lineage>
        <taxon>Eukaryota</taxon>
        <taxon>Metazoa</taxon>
        <taxon>Chordata</taxon>
        <taxon>Craniata</taxon>
        <taxon>Vertebrata</taxon>
        <taxon>Euteleostomi</taxon>
        <taxon>Actinopterygii</taxon>
        <taxon>Neopterygii</taxon>
        <taxon>Teleostei</taxon>
        <taxon>Neoteleostei</taxon>
        <taxon>Acanthomorphata</taxon>
        <taxon>Ovalentaria</taxon>
        <taxon>Atherinomorphae</taxon>
        <taxon>Cyprinodontiformes</taxon>
        <taxon>Rivulidae</taxon>
        <taxon>Austrofundulus</taxon>
    </lineage>
</organism>
<feature type="compositionally biased region" description="Basic and acidic residues" evidence="8">
    <location>
        <begin position="488"/>
        <end position="518"/>
    </location>
</feature>
<feature type="compositionally biased region" description="Basic residues" evidence="8">
    <location>
        <begin position="427"/>
        <end position="438"/>
    </location>
</feature>
<evidence type="ECO:0000256" key="2">
    <source>
        <dbReference type="ARBA" id="ARBA00022723"/>
    </source>
</evidence>
<keyword evidence="5" id="KW-0175">Coiled coil</keyword>
<feature type="compositionally biased region" description="Basic residues" evidence="8">
    <location>
        <begin position="537"/>
        <end position="548"/>
    </location>
</feature>
<dbReference type="STRING" id="52670.A0A2I4BXQ6"/>
<evidence type="ECO:0000313" key="11">
    <source>
        <dbReference type="RefSeq" id="XP_013872517.1"/>
    </source>
</evidence>
<evidence type="ECO:0000256" key="6">
    <source>
        <dbReference type="ARBA" id="ARBA00023242"/>
    </source>
</evidence>
<dbReference type="GO" id="GO:0003676">
    <property type="term" value="F:nucleic acid binding"/>
    <property type="evidence" value="ECO:0007669"/>
    <property type="project" value="InterPro"/>
</dbReference>
<dbReference type="SUPFAM" id="SSF57667">
    <property type="entry name" value="beta-beta-alpha zinc fingers"/>
    <property type="match status" value="4"/>
</dbReference>
<feature type="region of interest" description="Disordered" evidence="8">
    <location>
        <begin position="387"/>
        <end position="568"/>
    </location>
</feature>
<feature type="domain" description="Matrin-type" evidence="9">
    <location>
        <begin position="194"/>
        <end position="224"/>
    </location>
</feature>
<keyword evidence="3" id="KW-0863">Zinc-finger</keyword>
<feature type="compositionally biased region" description="Basic and acidic residues" evidence="8">
    <location>
        <begin position="460"/>
        <end position="471"/>
    </location>
</feature>
<feature type="region of interest" description="Disordered" evidence="8">
    <location>
        <begin position="138"/>
        <end position="183"/>
    </location>
</feature>
<keyword evidence="4" id="KW-0862">Zinc</keyword>
<gene>
    <name evidence="11" type="primary">zmat1</name>
</gene>
<dbReference type="SMART" id="SM00451">
    <property type="entry name" value="ZnF_U1"/>
    <property type="match status" value="4"/>
</dbReference>
<dbReference type="InterPro" id="IPR036236">
    <property type="entry name" value="Znf_C2H2_sf"/>
</dbReference>
<accession>A0A2I4BXQ6</accession>